<feature type="compositionally biased region" description="Polar residues" evidence="1">
    <location>
        <begin position="1725"/>
        <end position="1743"/>
    </location>
</feature>
<accession>A0A2A4JF11</accession>
<reference evidence="2" key="1">
    <citation type="submission" date="2017-09" db="EMBL/GenBank/DDBJ databases">
        <title>Contemporary evolution of a Lepidopteran species, Heliothis virescens, in response to modern agricultural practices.</title>
        <authorList>
            <person name="Fritz M.L."/>
            <person name="Deyonke A.M."/>
            <person name="Papanicolaou A."/>
            <person name="Micinski S."/>
            <person name="Westbrook J."/>
            <person name="Gould F."/>
        </authorList>
    </citation>
    <scope>NUCLEOTIDE SEQUENCE [LARGE SCALE GENOMIC DNA]</scope>
    <source>
        <strain evidence="2">HvINT-</strain>
        <tissue evidence="2">Whole body</tissue>
    </source>
</reference>
<proteinExistence type="predicted"/>
<feature type="region of interest" description="Disordered" evidence="1">
    <location>
        <begin position="1478"/>
        <end position="1510"/>
    </location>
</feature>
<gene>
    <name evidence="2" type="ORF">B5V51_3440</name>
</gene>
<comment type="caution">
    <text evidence="2">The sequence shown here is derived from an EMBL/GenBank/DDBJ whole genome shotgun (WGS) entry which is preliminary data.</text>
</comment>
<feature type="region of interest" description="Disordered" evidence="1">
    <location>
        <begin position="204"/>
        <end position="247"/>
    </location>
</feature>
<organism evidence="2">
    <name type="scientific">Heliothis virescens</name>
    <name type="common">Tobacco budworm moth</name>
    <dbReference type="NCBI Taxonomy" id="7102"/>
    <lineage>
        <taxon>Eukaryota</taxon>
        <taxon>Metazoa</taxon>
        <taxon>Ecdysozoa</taxon>
        <taxon>Arthropoda</taxon>
        <taxon>Hexapoda</taxon>
        <taxon>Insecta</taxon>
        <taxon>Pterygota</taxon>
        <taxon>Neoptera</taxon>
        <taxon>Endopterygota</taxon>
        <taxon>Lepidoptera</taxon>
        <taxon>Glossata</taxon>
        <taxon>Ditrysia</taxon>
        <taxon>Noctuoidea</taxon>
        <taxon>Noctuidae</taxon>
        <taxon>Heliothinae</taxon>
        <taxon>Heliothis</taxon>
    </lineage>
</organism>
<feature type="compositionally biased region" description="Polar residues" evidence="1">
    <location>
        <begin position="680"/>
        <end position="697"/>
    </location>
</feature>
<feature type="region of interest" description="Disordered" evidence="1">
    <location>
        <begin position="1725"/>
        <end position="1789"/>
    </location>
</feature>
<feature type="compositionally biased region" description="Polar residues" evidence="1">
    <location>
        <begin position="1770"/>
        <end position="1782"/>
    </location>
</feature>
<feature type="compositionally biased region" description="Polar residues" evidence="1">
    <location>
        <begin position="2289"/>
        <end position="2302"/>
    </location>
</feature>
<sequence>MALGPDSTHLLDQGTFPEVQYPLTTMETWEPKYWNCLPFNQDEKQFNSFQRDTFKPNVKKNKQLTRLTKTKENKFLKSYEVLKGKHERTSTENSKRSSTGEQGLNFTKTATCEKVTDEFISAGLVSTLPKNTSVSKTALERDNITKMENKCEITDYSLDLQLDTNKKVDDLENMCLPLEIKNNTDESKELINIINEILKLESIEDETETTESASNSSTEKSTDTLDMAINNSTNDDVSPTSIDDTSSYKDANASEELLMTEMTNDELVDEMPNTTLPLPSEPERDNITCVENTSNATLPLSIAQNVTTNETLTNTSSTNPTEASLLSNSNAVPGSTSIIIIPISNNLVGKSQSHIISGTPDKPIILYIPSQTSDIHTQNLLSEQQISLSLEKFMQDNLGNDLANMTLLQNLSSNDLVGEIINFNSHNGSSLPINETLPINSMCYNNENNLSSIAVIESASLEPDNNEEMHKQSEDLNSEILSGETLPQTPDFEHPLLDFSDSEFALLSHGPFNDNLSSELPLTARQIDLDHEICHVSTEDLCIEKHNVLSETFHENEDVQGLEETIDEDSVTPLTYIDGENLKSDKNVLPASDADDTEIIKEVPLSPEIEQYSMPVSNDELTSSSTEEPANIIEPSPVDLFKSAEVSVPLAISFESNPIDLRGKTTTQFPLMQKSHETTDNAQQPMNNSASLPSTSNNLPITTDTKLESALLPEFQKISLLLDKMLSRFETFTTNTKIVPVSEHTSSSQPLTTSQVPIHSLPLPVDKPIKFLEGTETQFDSFKPSLSASVPSNQPIASLKYSLPLSLDEPNDPYSLLKPSTIPTQPTVNKMPVTTPIKEPQPNSQISSDSIILTVDNMFKPQTVMESPLQNLQEINQPLSSTPEFEPWNYPSSSLVNPSDSPSKPSYETLSLILDSNSFQSIEGSQLPISKTYIDTIEQRTNQLHQSTPLITSGMSTLPLTEPLSFNSLSRQSENTPVNKNNDIQPYLDSDRPIPQVSFPQWNSQIFHEDLCLPINKTLESEVAEAPIQSPELKMVKYCPVNSLRIQTQSEPNNLLHTTADSYHAPLSSKETQPISQTTGAQCLPLNITSPTIPEFGTSVQSSQQQADKPVPSTLINDALTNDRCPVNHTSHSTNSVLESDSTPLDEICPLTPTSETATDYQKSNNDNLIGLLSQSYTAKASHFHGSIVESSDVPLKMNLLIPDTFEDTRDDSPITVNIEPTVNSRTATEKPLLEMPETITSIPEFPVCEQSNATDMLSAKIALDNVTSDERKYNLPENNLILDGLTQEALSIDDSPLITNDTITEIPNSDDIQQVLPQNKHLLPVEENIRPEFSVSELASLNKDQQPVIDQIDNRVLDGLPEHRIILLSGDSLDDIPSRRNKPYSTSTIGLTKALLKSLLSEIEKIEFSTPASPDFSVKPAKLIDQTEEVEPSLSGMTQSKFPEDSSSEEDKTQSDLDLSTDLTDNYKFSESEDLLTLPVDNTHSEIPNLDSSEDNTPQIDETHEDESDITTDEVFHKEIDILPPPAKVAFQSPTNADLTSPEEDKPEITLTKDGTSSRSRLLLTKAILENVLSDLSQKNTALPAKDHQLSESEDWLTLPVDNTLLEIPNLDSNVDNTPQIDETHEDESDITTDEVFHKVIDILTPSANVAFQSPTNADLTSSEDDKPDIPLARDKTSSRSRLLLTKAILESVLSDLNQKHTVLPAKDHQLSESENLLNLPVDNTLSEIPNSDSSEDNTPQVDETHDKESDITTDEVFHKELDIPPPSDNNAFQSPTTADFTSPEGDKPDTLITLARDGASSRSKLLLTKAILESVLSDLSQKNTALPAKDHQLSGNEDLLTLPVDNTVLEIANLNIHEDNTSPLDETHDDESDITTHEVFRELDIPPLSDNGAFQLSTNADFTSNENDKHNIPLAQQRTNSRSRLLLTKAILENVLSDLSQENTALPAKATRVTSPSVLDKSTGIEQETSDDASKIYTDQILINASVPQIENFQFSNNTNDVLAELNETLSEIPSFNNSPVLPSEVETDLENNEKLYNSDDLSVSNDKYNSGMDDMLDKSSDSPPPLLPISEVKVQNVLPDSELMEYSLPGDKFLSISSTPDRAQVIDILDYRPSQLSVDKNPPKDTVFSEQPTDKIISEKPEDITLPELDDTILEIPDNQQNDKQNINENVLFENFTDGHTLPLPNEKIVTRGPSISKLLITKALLENVLSDLNARIYSSPIATTHLDKMRYNISPSFNTVANNPSQLLVDTGPEKEQNILEADEMLSDEMVDGQMLDDTDDTEENMSYPSSDLPSSNGDILYSDENSDKVGYSASKLLITKALLENVLSDINTRGFSLLSKDLPKKSVLDKTIYFVEPPLSEVIDETPSSPVDEGYHDYEPDTETYYVLTLPADNLEFDTSVDDSPMDQISNEILEAQADEEKGNIEDLASNTEDNDSSQEIEESLPLADDVFQETTRSKPYLGSKILITKALLEKVLSDINNGALSANSLPIVPVS</sequence>
<dbReference type="STRING" id="7102.A0A2A4JF11"/>
<protein>
    <submittedName>
        <fullName evidence="2">Uncharacterized protein</fullName>
    </submittedName>
</protein>
<feature type="compositionally biased region" description="Polar residues" evidence="1">
    <location>
        <begin position="2042"/>
        <end position="2051"/>
    </location>
</feature>
<evidence type="ECO:0000313" key="2">
    <source>
        <dbReference type="EMBL" id="PCG70023.1"/>
    </source>
</evidence>
<feature type="region of interest" description="Disordered" evidence="1">
    <location>
        <begin position="1529"/>
        <end position="1555"/>
    </location>
</feature>
<feature type="region of interest" description="Disordered" evidence="1">
    <location>
        <begin position="2281"/>
        <end position="2302"/>
    </location>
</feature>
<feature type="compositionally biased region" description="Basic and acidic residues" evidence="1">
    <location>
        <begin position="1744"/>
        <end position="1764"/>
    </location>
</feature>
<feature type="compositionally biased region" description="Polar residues" evidence="1">
    <location>
        <begin position="229"/>
        <end position="247"/>
    </location>
</feature>
<feature type="region of interest" description="Disordered" evidence="1">
    <location>
        <begin position="2041"/>
        <end position="2066"/>
    </location>
</feature>
<evidence type="ECO:0000256" key="1">
    <source>
        <dbReference type="SAM" id="MobiDB-lite"/>
    </source>
</evidence>
<feature type="compositionally biased region" description="Basic and acidic residues" evidence="1">
    <location>
        <begin position="1665"/>
        <end position="1676"/>
    </location>
</feature>
<name>A0A2A4JF11_HELVI</name>
<feature type="region of interest" description="Disordered" evidence="1">
    <location>
        <begin position="1655"/>
        <end position="1676"/>
    </location>
</feature>
<feature type="region of interest" description="Disordered" evidence="1">
    <location>
        <begin position="677"/>
        <end position="697"/>
    </location>
</feature>
<feature type="compositionally biased region" description="Low complexity" evidence="1">
    <location>
        <begin position="210"/>
        <end position="219"/>
    </location>
</feature>
<dbReference type="EMBL" id="NWSH01001819">
    <property type="protein sequence ID" value="PCG70023.1"/>
    <property type="molecule type" value="Genomic_DNA"/>
</dbReference>
<feature type="region of interest" description="Disordered" evidence="1">
    <location>
        <begin position="1429"/>
        <end position="1461"/>
    </location>
</feature>